<evidence type="ECO:0000313" key="1">
    <source>
        <dbReference type="EMBL" id="CAB3995455.1"/>
    </source>
</evidence>
<organism evidence="1 2">
    <name type="scientific">Paramuricea clavata</name>
    <name type="common">Red gorgonian</name>
    <name type="synonym">Violescent sea-whip</name>
    <dbReference type="NCBI Taxonomy" id="317549"/>
    <lineage>
        <taxon>Eukaryota</taxon>
        <taxon>Metazoa</taxon>
        <taxon>Cnidaria</taxon>
        <taxon>Anthozoa</taxon>
        <taxon>Octocorallia</taxon>
        <taxon>Malacalcyonacea</taxon>
        <taxon>Plexauridae</taxon>
        <taxon>Paramuricea</taxon>
    </lineage>
</organism>
<comment type="caution">
    <text evidence="1">The sequence shown here is derived from an EMBL/GenBank/DDBJ whole genome shotgun (WGS) entry which is preliminary data.</text>
</comment>
<proteinExistence type="predicted"/>
<dbReference type="EMBL" id="CACRXK020002668">
    <property type="protein sequence ID" value="CAB3995455.1"/>
    <property type="molecule type" value="Genomic_DNA"/>
</dbReference>
<reference evidence="1" key="1">
    <citation type="submission" date="2020-04" db="EMBL/GenBank/DDBJ databases">
        <authorList>
            <person name="Alioto T."/>
            <person name="Alioto T."/>
            <person name="Gomez Garrido J."/>
        </authorList>
    </citation>
    <scope>NUCLEOTIDE SEQUENCE</scope>
    <source>
        <strain evidence="1">A484AB</strain>
    </source>
</reference>
<keyword evidence="2" id="KW-1185">Reference proteome</keyword>
<evidence type="ECO:0000313" key="2">
    <source>
        <dbReference type="Proteomes" id="UP001152795"/>
    </source>
</evidence>
<protein>
    <submittedName>
        <fullName evidence="1">Uncharacterized protein</fullName>
    </submittedName>
</protein>
<gene>
    <name evidence="1" type="ORF">PACLA_8A007201</name>
</gene>
<dbReference type="Proteomes" id="UP001152795">
    <property type="component" value="Unassembled WGS sequence"/>
</dbReference>
<accession>A0A6S7GV24</accession>
<sequence>MENQLEVEQEDSPGLQLINCKVLWYNAIIRRCVDKKAKTDPEIENTVKKMQCARDKDVGTNAPFVNKSHHFDPVFLELLTPLFNRLSEEVVEGVRTRTFTECGTDVQSTKTEGSSLLRQQQPQQ</sequence>
<dbReference type="AlphaFoldDB" id="A0A6S7GV24"/>
<name>A0A6S7GV24_PARCT</name>